<evidence type="ECO:0000313" key="2">
    <source>
        <dbReference type="EMBL" id="MBA2117850.1"/>
    </source>
</evidence>
<evidence type="ECO:0000313" key="3">
    <source>
        <dbReference type="Proteomes" id="UP000551616"/>
    </source>
</evidence>
<reference evidence="2 3" key="1">
    <citation type="submission" date="2020-05" db="EMBL/GenBank/DDBJ databases">
        <title>Bremerella alba sp. nov., a novel planctomycete isolated from the surface of the macroalga Fucus spiralis.</title>
        <authorList>
            <person name="Godinho O."/>
            <person name="Botelho R."/>
            <person name="Albuquerque L."/>
            <person name="Wiegand S."/>
            <person name="Da Costa M.S."/>
            <person name="Lobo-Da-Cunha A."/>
            <person name="Jogler C."/>
            <person name="Lage O.M."/>
        </authorList>
    </citation>
    <scope>NUCLEOTIDE SEQUENCE [LARGE SCALE GENOMIC DNA]</scope>
    <source>
        <strain evidence="2 3">FF15</strain>
    </source>
</reference>
<dbReference type="Pfam" id="PF13460">
    <property type="entry name" value="NAD_binding_10"/>
    <property type="match status" value="1"/>
</dbReference>
<dbReference type="Gene3D" id="3.40.50.720">
    <property type="entry name" value="NAD(P)-binding Rossmann-like Domain"/>
    <property type="match status" value="1"/>
</dbReference>
<gene>
    <name evidence="2" type="ORF">HOV93_50560</name>
</gene>
<dbReference type="AlphaFoldDB" id="A0A7V8VAC4"/>
<dbReference type="EMBL" id="JABRWO010000021">
    <property type="protein sequence ID" value="MBA2117850.1"/>
    <property type="molecule type" value="Genomic_DNA"/>
</dbReference>
<dbReference type="Proteomes" id="UP000551616">
    <property type="component" value="Unassembled WGS sequence"/>
</dbReference>
<protein>
    <recommendedName>
        <fullName evidence="1">NAD(P)-binding domain-containing protein</fullName>
    </recommendedName>
</protein>
<dbReference type="InterPro" id="IPR036291">
    <property type="entry name" value="NAD(P)-bd_dom_sf"/>
</dbReference>
<keyword evidence="3" id="KW-1185">Reference proteome</keyword>
<proteinExistence type="predicted"/>
<name>A0A7V8VAC4_9BACT</name>
<dbReference type="SUPFAM" id="SSF51735">
    <property type="entry name" value="NAD(P)-binding Rossmann-fold domains"/>
    <property type="match status" value="1"/>
</dbReference>
<sequence length="251" mass="26428">MKIVIIGGSGLIGNKLGVLLRESGHNVVPASPSTGVNTLTGKGLDEVLAGTDVVVDVTNSPSFADNDVMSFFTQSTTNQLAAEKRSGVGHHVALTIVGADCIPDSGYMRAKVAQEELIQQSEIPYTIVRATQFFEFLGGIAGADPDFVRLSTAPFQPIAADDVASFLALATVTPPRQAMMEIAGPEESTLADFVGRFLAASHDPRKVVADPHARYFGAVLDELGLSPRGANPKIGPTKFEDWLGYSSALNA</sequence>
<accession>A0A7V8VAC4</accession>
<organism evidence="2 3">
    <name type="scientific">Bremerella alba</name>
    <dbReference type="NCBI Taxonomy" id="980252"/>
    <lineage>
        <taxon>Bacteria</taxon>
        <taxon>Pseudomonadati</taxon>
        <taxon>Planctomycetota</taxon>
        <taxon>Planctomycetia</taxon>
        <taxon>Pirellulales</taxon>
        <taxon>Pirellulaceae</taxon>
        <taxon>Bremerella</taxon>
    </lineage>
</organism>
<dbReference type="RefSeq" id="WP_207399208.1">
    <property type="nucleotide sequence ID" value="NZ_JABRWO010000021.1"/>
</dbReference>
<feature type="domain" description="NAD(P)-binding" evidence="1">
    <location>
        <begin position="42"/>
        <end position="168"/>
    </location>
</feature>
<comment type="caution">
    <text evidence="2">The sequence shown here is derived from an EMBL/GenBank/DDBJ whole genome shotgun (WGS) entry which is preliminary data.</text>
</comment>
<dbReference type="InterPro" id="IPR016040">
    <property type="entry name" value="NAD(P)-bd_dom"/>
</dbReference>
<evidence type="ECO:0000259" key="1">
    <source>
        <dbReference type="Pfam" id="PF13460"/>
    </source>
</evidence>